<keyword evidence="4" id="KW-1185">Reference proteome</keyword>
<keyword evidence="2" id="KW-0812">Transmembrane</keyword>
<dbReference type="EMBL" id="BQNB010009876">
    <property type="protein sequence ID" value="GJS69648.1"/>
    <property type="molecule type" value="Genomic_DNA"/>
</dbReference>
<organism evidence="3 4">
    <name type="scientific">Tanacetum coccineum</name>
    <dbReference type="NCBI Taxonomy" id="301880"/>
    <lineage>
        <taxon>Eukaryota</taxon>
        <taxon>Viridiplantae</taxon>
        <taxon>Streptophyta</taxon>
        <taxon>Embryophyta</taxon>
        <taxon>Tracheophyta</taxon>
        <taxon>Spermatophyta</taxon>
        <taxon>Magnoliopsida</taxon>
        <taxon>eudicotyledons</taxon>
        <taxon>Gunneridae</taxon>
        <taxon>Pentapetalae</taxon>
        <taxon>asterids</taxon>
        <taxon>campanulids</taxon>
        <taxon>Asterales</taxon>
        <taxon>Asteraceae</taxon>
        <taxon>Asteroideae</taxon>
        <taxon>Anthemideae</taxon>
        <taxon>Anthemidinae</taxon>
        <taxon>Tanacetum</taxon>
    </lineage>
</organism>
<name>A0ABQ4XY09_9ASTR</name>
<comment type="caution">
    <text evidence="3">The sequence shown here is derived from an EMBL/GenBank/DDBJ whole genome shotgun (WGS) entry which is preliminary data.</text>
</comment>
<feature type="transmembrane region" description="Helical" evidence="2">
    <location>
        <begin position="295"/>
        <end position="315"/>
    </location>
</feature>
<feature type="compositionally biased region" description="Polar residues" evidence="1">
    <location>
        <begin position="381"/>
        <end position="391"/>
    </location>
</feature>
<reference evidence="3" key="1">
    <citation type="journal article" date="2022" name="Int. J. Mol. Sci.">
        <title>Draft Genome of Tanacetum Coccineum: Genomic Comparison of Closely Related Tanacetum-Family Plants.</title>
        <authorList>
            <person name="Yamashiro T."/>
            <person name="Shiraishi A."/>
            <person name="Nakayama K."/>
            <person name="Satake H."/>
        </authorList>
    </citation>
    <scope>NUCLEOTIDE SEQUENCE</scope>
</reference>
<sequence length="710" mass="78275">MEDKLSFTGTYDDSDSECDEQVIVVPSFPSNHFSGPKVHTASATLMIYTTSPLVHSLAPVKILHRFSSPSTCNHISSSSKMEGHSPHPTTGNFSDSNMFLTLGYYFSSSDKGYFEEIQVWRECSVNPFVPTEMFMTTKETSHNTIFHLSVCLFSYPTEPSSVAQAHNDPDWLNPCKTTPYEAAKSKSKDEPDDAVNVHLYNSIVPYVLTLQGQYYKIFKVSSKANQNFGLCYQGDFSPLCWKAYKISDYSVLMVKGTPNWLDANFWLEDLISWQSLKANSSVCVLFGLRHQKSGLLVGFVSFLVLQAFLLVVILVSTAEPFGVPWLSFWYSCLGEVVPAGLCTQTSPPQDHFIQITRPTPTTPAVQLNKPASKPPRPIPTSPSAQVNQPGPSSDPHVESSSQDNASNPDPIVADAPLGGSFFASPSRSTAAPPEGTTSGGAEDLLTLTSEVFKSPKLSKGRNVILSESDNEEDEEQDVDSLIKLAKAAAIAADASFVPADATQATEFPPSCLHHYDAFVSWTDVLLYYSDYPPYPPQAKEGSLIQKKKKLKTHSASWTLKYVKKFTDDQLKAEFDKIRNAAADLQAQTLRRSLKRPGVDVEQPESKKSKSSAAPQTPVPAASHQSSAGVTPAVYVNDVKHYEVNPLAGTRMLLWGDLHVFFESPTGGSSVEVWNDQQEWVIHKWKLFPFSGVHVLETFTGKILYMFCRAP</sequence>
<feature type="region of interest" description="Disordered" evidence="1">
    <location>
        <begin position="350"/>
        <end position="441"/>
    </location>
</feature>
<reference evidence="3" key="2">
    <citation type="submission" date="2022-01" db="EMBL/GenBank/DDBJ databases">
        <authorList>
            <person name="Yamashiro T."/>
            <person name="Shiraishi A."/>
            <person name="Satake H."/>
            <person name="Nakayama K."/>
        </authorList>
    </citation>
    <scope>NUCLEOTIDE SEQUENCE</scope>
</reference>
<feature type="compositionally biased region" description="Polar residues" evidence="1">
    <location>
        <begin position="398"/>
        <end position="407"/>
    </location>
</feature>
<evidence type="ECO:0000256" key="1">
    <source>
        <dbReference type="SAM" id="MobiDB-lite"/>
    </source>
</evidence>
<protein>
    <submittedName>
        <fullName evidence="3">Uncharacterized protein</fullName>
    </submittedName>
</protein>
<accession>A0ABQ4XY09</accession>
<proteinExistence type="predicted"/>
<evidence type="ECO:0000313" key="3">
    <source>
        <dbReference type="EMBL" id="GJS69648.1"/>
    </source>
</evidence>
<feature type="compositionally biased region" description="Polar residues" evidence="1">
    <location>
        <begin position="356"/>
        <end position="365"/>
    </location>
</feature>
<dbReference type="Proteomes" id="UP001151760">
    <property type="component" value="Unassembled WGS sequence"/>
</dbReference>
<keyword evidence="2" id="KW-0472">Membrane</keyword>
<evidence type="ECO:0000313" key="4">
    <source>
        <dbReference type="Proteomes" id="UP001151760"/>
    </source>
</evidence>
<feature type="region of interest" description="Disordered" evidence="1">
    <location>
        <begin position="592"/>
        <end position="624"/>
    </location>
</feature>
<gene>
    <name evidence="3" type="ORF">Tco_0702489</name>
</gene>
<keyword evidence="2" id="KW-1133">Transmembrane helix</keyword>
<evidence type="ECO:0000256" key="2">
    <source>
        <dbReference type="SAM" id="Phobius"/>
    </source>
</evidence>